<proteinExistence type="predicted"/>
<dbReference type="Proteomes" id="UP000024635">
    <property type="component" value="Unassembled WGS sequence"/>
</dbReference>
<sequence length="102" mass="10997">MPDDCCTAAAKSHRQLTVVAPGSSLRAPRKASSQQSVGLPKRGQRNISGLETLKQMIDSPARYYISFGSNTDMSGGVCCVVALQKFTVHDGTNLDLYAYIPF</sequence>
<dbReference type="AlphaFoldDB" id="A0A016WHK7"/>
<gene>
    <name evidence="2" type="primary">Acey_s0713.g1744</name>
    <name evidence="2" type="ORF">Y032_0713g1744</name>
</gene>
<feature type="region of interest" description="Disordered" evidence="1">
    <location>
        <begin position="21"/>
        <end position="44"/>
    </location>
</feature>
<evidence type="ECO:0000313" key="2">
    <source>
        <dbReference type="EMBL" id="EYC38493.1"/>
    </source>
</evidence>
<comment type="caution">
    <text evidence="2">The sequence shown here is derived from an EMBL/GenBank/DDBJ whole genome shotgun (WGS) entry which is preliminary data.</text>
</comment>
<evidence type="ECO:0000313" key="3">
    <source>
        <dbReference type="Proteomes" id="UP000024635"/>
    </source>
</evidence>
<reference evidence="3" key="1">
    <citation type="journal article" date="2015" name="Nat. Genet.">
        <title>The genome and transcriptome of the zoonotic hookworm Ancylostoma ceylanicum identify infection-specific gene families.</title>
        <authorList>
            <person name="Schwarz E.M."/>
            <person name="Hu Y."/>
            <person name="Antoshechkin I."/>
            <person name="Miller M.M."/>
            <person name="Sternberg P.W."/>
            <person name="Aroian R.V."/>
        </authorList>
    </citation>
    <scope>NUCLEOTIDE SEQUENCE</scope>
    <source>
        <strain evidence="3">HY135</strain>
    </source>
</reference>
<name>A0A016WHK7_9BILA</name>
<keyword evidence="3" id="KW-1185">Reference proteome</keyword>
<dbReference type="EMBL" id="JARK01000313">
    <property type="protein sequence ID" value="EYC38493.1"/>
    <property type="molecule type" value="Genomic_DNA"/>
</dbReference>
<protein>
    <submittedName>
        <fullName evidence="2">Uncharacterized protein</fullName>
    </submittedName>
</protein>
<organism evidence="2 3">
    <name type="scientific">Ancylostoma ceylanicum</name>
    <dbReference type="NCBI Taxonomy" id="53326"/>
    <lineage>
        <taxon>Eukaryota</taxon>
        <taxon>Metazoa</taxon>
        <taxon>Ecdysozoa</taxon>
        <taxon>Nematoda</taxon>
        <taxon>Chromadorea</taxon>
        <taxon>Rhabditida</taxon>
        <taxon>Rhabditina</taxon>
        <taxon>Rhabditomorpha</taxon>
        <taxon>Strongyloidea</taxon>
        <taxon>Ancylostomatidae</taxon>
        <taxon>Ancylostomatinae</taxon>
        <taxon>Ancylostoma</taxon>
    </lineage>
</organism>
<evidence type="ECO:0000256" key="1">
    <source>
        <dbReference type="SAM" id="MobiDB-lite"/>
    </source>
</evidence>
<accession>A0A016WHK7</accession>